<dbReference type="EMBL" id="JAHRHJ020000001">
    <property type="protein sequence ID" value="KAH9331695.1"/>
    <property type="molecule type" value="Genomic_DNA"/>
</dbReference>
<evidence type="ECO:0000256" key="10">
    <source>
        <dbReference type="SAM" id="Phobius"/>
    </source>
</evidence>
<evidence type="ECO:0000256" key="5">
    <source>
        <dbReference type="ARBA" id="ARBA00022737"/>
    </source>
</evidence>
<dbReference type="InterPro" id="IPR003593">
    <property type="entry name" value="AAA+_ATPase"/>
</dbReference>
<evidence type="ECO:0000259" key="11">
    <source>
        <dbReference type="PROSITE" id="PS50893"/>
    </source>
</evidence>
<name>A0AA38H389_TAXCH</name>
<feature type="transmembrane region" description="Helical" evidence="10">
    <location>
        <begin position="1212"/>
        <end position="1231"/>
    </location>
</feature>
<dbReference type="Pfam" id="PF01061">
    <property type="entry name" value="ABC2_membrane"/>
    <property type="match status" value="2"/>
</dbReference>
<dbReference type="Pfam" id="PF19055">
    <property type="entry name" value="ABC2_membrane_7"/>
    <property type="match status" value="1"/>
</dbReference>
<dbReference type="Pfam" id="PF08370">
    <property type="entry name" value="PDR_assoc"/>
    <property type="match status" value="1"/>
</dbReference>
<dbReference type="PANTHER" id="PTHR48040">
    <property type="entry name" value="PLEIOTROPIC DRUG RESISTANCE PROTEIN 1-LIKE ISOFORM X1"/>
    <property type="match status" value="1"/>
</dbReference>
<feature type="transmembrane region" description="Helical" evidence="10">
    <location>
        <begin position="1183"/>
        <end position="1200"/>
    </location>
</feature>
<dbReference type="InterPro" id="IPR034003">
    <property type="entry name" value="ABCG_PDR_2"/>
</dbReference>
<organism evidence="12 13">
    <name type="scientific">Taxus chinensis</name>
    <name type="common">Chinese yew</name>
    <name type="synonym">Taxus wallichiana var. chinensis</name>
    <dbReference type="NCBI Taxonomy" id="29808"/>
    <lineage>
        <taxon>Eukaryota</taxon>
        <taxon>Viridiplantae</taxon>
        <taxon>Streptophyta</taxon>
        <taxon>Embryophyta</taxon>
        <taxon>Tracheophyta</taxon>
        <taxon>Spermatophyta</taxon>
        <taxon>Pinopsida</taxon>
        <taxon>Pinidae</taxon>
        <taxon>Conifers II</taxon>
        <taxon>Cupressales</taxon>
        <taxon>Taxaceae</taxon>
        <taxon>Taxus</taxon>
    </lineage>
</organism>
<dbReference type="InterPro" id="IPR003439">
    <property type="entry name" value="ABC_transporter-like_ATP-bd"/>
</dbReference>
<dbReference type="InterPro" id="IPR034001">
    <property type="entry name" value="ABCG_PDR_1"/>
</dbReference>
<feature type="transmembrane region" description="Helical" evidence="10">
    <location>
        <begin position="1260"/>
        <end position="1283"/>
    </location>
</feature>
<keyword evidence="7" id="KW-0067">ATP-binding</keyword>
<evidence type="ECO:0000256" key="7">
    <source>
        <dbReference type="ARBA" id="ARBA00022840"/>
    </source>
</evidence>
<dbReference type="GO" id="GO:0005524">
    <property type="term" value="F:ATP binding"/>
    <property type="evidence" value="ECO:0007669"/>
    <property type="project" value="UniProtKB-KW"/>
</dbReference>
<feature type="transmembrane region" description="Helical" evidence="10">
    <location>
        <begin position="1357"/>
        <end position="1376"/>
    </location>
</feature>
<feature type="domain" description="ABC transporter" evidence="11">
    <location>
        <begin position="159"/>
        <end position="432"/>
    </location>
</feature>
<dbReference type="GO" id="GO:0016020">
    <property type="term" value="C:membrane"/>
    <property type="evidence" value="ECO:0007669"/>
    <property type="project" value="UniProtKB-SubCell"/>
</dbReference>
<accession>A0AA38H389</accession>
<comment type="subcellular location">
    <subcellularLocation>
        <location evidence="1">Membrane</location>
        <topology evidence="1">Multi-pass membrane protein</topology>
    </subcellularLocation>
</comment>
<evidence type="ECO:0000256" key="4">
    <source>
        <dbReference type="ARBA" id="ARBA00022692"/>
    </source>
</evidence>
<gene>
    <name evidence="12" type="ORF">KI387_003803</name>
</gene>
<keyword evidence="6" id="KW-0547">Nucleotide-binding</keyword>
<feature type="domain" description="ABC transporter" evidence="11">
    <location>
        <begin position="836"/>
        <end position="1088"/>
    </location>
</feature>
<keyword evidence="5" id="KW-0677">Repeat</keyword>
<dbReference type="FunFam" id="3.40.50.300:FF:000059">
    <property type="entry name" value="ABC transporter G family member 40"/>
    <property type="match status" value="1"/>
</dbReference>
<dbReference type="PROSITE" id="PS50893">
    <property type="entry name" value="ABC_TRANSPORTER_2"/>
    <property type="match status" value="2"/>
</dbReference>
<dbReference type="GO" id="GO:0016887">
    <property type="term" value="F:ATP hydrolysis activity"/>
    <property type="evidence" value="ECO:0007669"/>
    <property type="project" value="InterPro"/>
</dbReference>
<evidence type="ECO:0000313" key="12">
    <source>
        <dbReference type="EMBL" id="KAH9331695.1"/>
    </source>
</evidence>
<evidence type="ECO:0000256" key="1">
    <source>
        <dbReference type="ARBA" id="ARBA00004141"/>
    </source>
</evidence>
<dbReference type="PANTHER" id="PTHR48040:SF13">
    <property type="entry name" value="ABC TRANSPORTER G FAMILY MEMBER 31"/>
    <property type="match status" value="1"/>
</dbReference>
<keyword evidence="4 10" id="KW-0812">Transmembrane</keyword>
<dbReference type="OMA" id="NWTANIV"/>
<feature type="transmembrane region" description="Helical" evidence="10">
    <location>
        <begin position="528"/>
        <end position="549"/>
    </location>
</feature>
<protein>
    <recommendedName>
        <fullName evidence="11">ABC transporter domain-containing protein</fullName>
    </recommendedName>
</protein>
<evidence type="ECO:0000256" key="8">
    <source>
        <dbReference type="ARBA" id="ARBA00022989"/>
    </source>
</evidence>
<dbReference type="Proteomes" id="UP000824469">
    <property type="component" value="Unassembled WGS sequence"/>
</dbReference>
<dbReference type="SMART" id="SM00382">
    <property type="entry name" value="AAA"/>
    <property type="match status" value="2"/>
</dbReference>
<proteinExistence type="inferred from homology"/>
<feature type="transmembrane region" description="Helical" evidence="10">
    <location>
        <begin position="647"/>
        <end position="666"/>
    </location>
</feature>
<feature type="transmembrane region" description="Helical" evidence="10">
    <location>
        <begin position="1295"/>
        <end position="1319"/>
    </location>
</feature>
<reference evidence="12 13" key="1">
    <citation type="journal article" date="2021" name="Nat. Plants">
        <title>The Taxus genome provides insights into paclitaxel biosynthesis.</title>
        <authorList>
            <person name="Xiong X."/>
            <person name="Gou J."/>
            <person name="Liao Q."/>
            <person name="Li Y."/>
            <person name="Zhou Q."/>
            <person name="Bi G."/>
            <person name="Li C."/>
            <person name="Du R."/>
            <person name="Wang X."/>
            <person name="Sun T."/>
            <person name="Guo L."/>
            <person name="Liang H."/>
            <person name="Lu P."/>
            <person name="Wu Y."/>
            <person name="Zhang Z."/>
            <person name="Ro D.K."/>
            <person name="Shang Y."/>
            <person name="Huang S."/>
            <person name="Yan J."/>
        </authorList>
    </citation>
    <scope>NUCLEOTIDE SEQUENCE [LARGE SCALE GENOMIC DNA]</scope>
    <source>
        <strain evidence="12">Ta-2019</strain>
    </source>
</reference>
<dbReference type="SUPFAM" id="SSF52540">
    <property type="entry name" value="P-loop containing nucleoside triphosphate hydrolases"/>
    <property type="match status" value="2"/>
</dbReference>
<feature type="transmembrane region" description="Helical" evidence="10">
    <location>
        <begin position="748"/>
        <end position="775"/>
    </location>
</feature>
<dbReference type="InterPro" id="IPR029481">
    <property type="entry name" value="ABC_trans_N"/>
</dbReference>
<comment type="similarity">
    <text evidence="2">Belongs to the ABC transporter superfamily. ABCG family. PDR (TC 3.A.1.205) subfamily.</text>
</comment>
<keyword evidence="9 10" id="KW-0472">Membrane</keyword>
<feature type="transmembrane region" description="Helical" evidence="10">
    <location>
        <begin position="1325"/>
        <end position="1345"/>
    </location>
</feature>
<evidence type="ECO:0000256" key="2">
    <source>
        <dbReference type="ARBA" id="ARBA00006012"/>
    </source>
</evidence>
<dbReference type="Gene3D" id="3.40.50.300">
    <property type="entry name" value="P-loop containing nucleotide triphosphate hydrolases"/>
    <property type="match status" value="2"/>
</dbReference>
<keyword evidence="3" id="KW-0813">Transport</keyword>
<dbReference type="InterPro" id="IPR013581">
    <property type="entry name" value="PDR_assoc"/>
</dbReference>
<dbReference type="FunFam" id="3.40.50.300:FF:000179">
    <property type="entry name" value="ABC transporter G family member 34"/>
    <property type="match status" value="1"/>
</dbReference>
<dbReference type="CDD" id="cd03233">
    <property type="entry name" value="ABCG_PDR_domain1"/>
    <property type="match status" value="1"/>
</dbReference>
<dbReference type="Pfam" id="PF00005">
    <property type="entry name" value="ABC_tran"/>
    <property type="match status" value="2"/>
</dbReference>
<dbReference type="InterPro" id="IPR027417">
    <property type="entry name" value="P-loop_NTPase"/>
</dbReference>
<dbReference type="GO" id="GO:0140359">
    <property type="term" value="F:ABC-type transporter activity"/>
    <property type="evidence" value="ECO:0007669"/>
    <property type="project" value="InterPro"/>
</dbReference>
<evidence type="ECO:0000313" key="13">
    <source>
        <dbReference type="Proteomes" id="UP000824469"/>
    </source>
</evidence>
<feature type="transmembrane region" description="Helical" evidence="10">
    <location>
        <begin position="1406"/>
        <end position="1428"/>
    </location>
</feature>
<keyword evidence="8 10" id="KW-1133">Transmembrane helix</keyword>
<evidence type="ECO:0000256" key="6">
    <source>
        <dbReference type="ARBA" id="ARBA00022741"/>
    </source>
</evidence>
<dbReference type="Pfam" id="PF14510">
    <property type="entry name" value="ABC_trans_N"/>
    <property type="match status" value="1"/>
</dbReference>
<feature type="transmembrane region" description="Helical" evidence="10">
    <location>
        <begin position="561"/>
        <end position="581"/>
    </location>
</feature>
<feature type="transmembrane region" description="Helical" evidence="10">
    <location>
        <begin position="612"/>
        <end position="635"/>
    </location>
</feature>
<dbReference type="InterPro" id="IPR043926">
    <property type="entry name" value="ABCG_dom"/>
</dbReference>
<comment type="caution">
    <text evidence="12">The sequence shown here is derived from an EMBL/GenBank/DDBJ whole genome shotgun (WGS) entry which is preliminary data.</text>
</comment>
<dbReference type="InterPro" id="IPR013525">
    <property type="entry name" value="ABC2_TM"/>
</dbReference>
<feature type="transmembrane region" description="Helical" evidence="10">
    <location>
        <begin position="672"/>
        <end position="693"/>
    </location>
</feature>
<evidence type="ECO:0000256" key="3">
    <source>
        <dbReference type="ARBA" id="ARBA00022448"/>
    </source>
</evidence>
<dbReference type="CDD" id="cd03232">
    <property type="entry name" value="ABCG_PDR_domain2"/>
    <property type="match status" value="1"/>
</dbReference>
<sequence>MNRSVRIDGGESWTGSLRQGSVRLFERSSSIAFSQSRNRQDEEEALKWAAIENLPTYNRLRTSILQNVHEGAHNIDEIDVRNIELETKQELLDRLVKVADQDNERLMHRLRQRIDRVGIKLPEVEVRYEHLNVNADVHVGGRALPTLFNWTINMVEGVLRSLHLYKGNKTTMTILNNVSGVLKPGRMTLLLGPPASGKTTLLLALAGHLDKNLKVEGSVTYKGHSMEEFVPQRTSAYISQHDIHIGEMTVRETLDFSARCQGVGSRYDVLTELSRREKEEGIKPDPDIDIFMKATALEGQKSNMVTDYILKILGLDICAETIVGDAMQRGISGGQKKRVTTGEMIVGSAKALFMDEISTGLDSSTTFQIVKCLRQYVHVFKLSMVVSLLQPAPETYDLFDDVILLSEGYLVYQGPRESILEFFESMGFRCPERKGVADFLQEVTSPKDQEQYWTDTRKPYRFVPVKEFVDAFQSFNVGAKMSAELSIPYDKSRSHPAALTTEKYGLSKKELFKACFDREVLLMKRGSFIYIFKSVQITIMALLAASLFFRTNMHQRDINDASIYFSAIFYGLIEVMFNGMAELGMTIDKLPVFYKQRDFKFYPAWAYSLPTWVMRIPLSIMESVIWIALTYYTIGFAPNPLRLFKQLLLYIAVSQAALGMFRFIAAVGRSPIIANTFGSFAILLIFILGGFMISRKDIKGWWIWGYWISPLMYAQNGIAVNEFLASRWKKQNIGMQLLQSRGLFTQSWWYWLSIGVLMGYNVLFNVLYMVALHYLGRLEKPKALISEDDLKRKKESTTGIQGAISQGQRNSNVLNASYSSEGGKKGMVLPFQPLSMAFDNVNYYVDMPAEMKHQGVTEDRLQLLRGVSGTFRPGVLTCLMGVSGAGKTTLMDVLAGRKTGGYIEGSIAISGYPKKQETFARISGYCEQNDIHSPYVTVYESLLYSAWLRLPKEVNRHTREMFVDEVMELVELSTLKGALVGLPGVNGLSTEQRKRLTIAVELVANPSIIFMDEPTSGLDARAAAIVMRTVRNTVDTGRTVVCTIHQPSIDIFEAFDELVLMKRGGQMIYGGPLGRHSQDLINYFEAIEDIPKITPGYNPATWMLESSSVGAELRLGVDFADIYRNSSLYQQNQALIKELNAPAPGSRDLHFESQYSQSFLTQTQACLWKQNWSYWRNPEYNAIRFYFSLVSALLFGTIFWKVGSNKHEQKAVVNAIGSMFAAVLFVGMNNATSVQPVVDVERTVFYREKAAGMYSAHPYALAQVLIEIPYVFVQALAYGVVVYTMMDFEMQAAKFLWFFFFMFFTFLYYTYYGIMIVSLTSNANIAGIVSAAFFGFWVLFCGFFIPRTKMPVWWRWYYWGSPISWTLYGLIASQYADVVDPVTGADGSVQPLKNFLRSEYGFRHDFLGATACVTLGWSVLFIIIYAFAIKKLNFQNR</sequence>
<keyword evidence="13" id="KW-1185">Reference proteome</keyword>
<evidence type="ECO:0000256" key="9">
    <source>
        <dbReference type="ARBA" id="ARBA00023136"/>
    </source>
</evidence>